<feature type="transmembrane region" description="Helical" evidence="14">
    <location>
        <begin position="20"/>
        <end position="44"/>
    </location>
</feature>
<dbReference type="RefSeq" id="WP_124936501.1">
    <property type="nucleotide sequence ID" value="NZ_RJVQ01000002.1"/>
</dbReference>
<evidence type="ECO:0000256" key="3">
    <source>
        <dbReference type="ARBA" id="ARBA00022448"/>
    </source>
</evidence>
<evidence type="ECO:0000256" key="5">
    <source>
        <dbReference type="ARBA" id="ARBA00022519"/>
    </source>
</evidence>
<feature type="transmembrane region" description="Helical" evidence="14">
    <location>
        <begin position="50"/>
        <end position="70"/>
    </location>
</feature>
<feature type="binding site" evidence="13">
    <location>
        <position position="124"/>
    </location>
    <ligand>
        <name>K(+)</name>
        <dbReference type="ChEBI" id="CHEBI:29103"/>
    </ligand>
</feature>
<reference evidence="15 16" key="1">
    <citation type="submission" date="2018-11" db="EMBL/GenBank/DDBJ databases">
        <title>Vibrio LJC006 sp. nov., isolated from seawater during the bloom of the enteromorpha.</title>
        <authorList>
            <person name="Liang J."/>
        </authorList>
    </citation>
    <scope>NUCLEOTIDE SEQUENCE [LARGE SCALE GENOMIC DNA]</scope>
    <source>
        <strain evidence="15 16">LJC006</strain>
    </source>
</reference>
<feature type="binding site" evidence="13">
    <location>
        <position position="447"/>
    </location>
    <ligand>
        <name>K(+)</name>
        <dbReference type="ChEBI" id="CHEBI:29103"/>
    </ligand>
</feature>
<evidence type="ECO:0000256" key="7">
    <source>
        <dbReference type="ARBA" id="ARBA00022692"/>
    </source>
</evidence>
<organism evidence="15 16">
    <name type="scientific">Vibrio viridaestus</name>
    <dbReference type="NCBI Taxonomy" id="2487322"/>
    <lineage>
        <taxon>Bacteria</taxon>
        <taxon>Pseudomonadati</taxon>
        <taxon>Pseudomonadota</taxon>
        <taxon>Gammaproteobacteria</taxon>
        <taxon>Vibrionales</taxon>
        <taxon>Vibrionaceae</taxon>
        <taxon>Vibrio</taxon>
    </lineage>
</organism>
<dbReference type="PIRSF" id="PIRSF006247">
    <property type="entry name" value="TrkH"/>
    <property type="match status" value="1"/>
</dbReference>
<evidence type="ECO:0000256" key="1">
    <source>
        <dbReference type="ARBA" id="ARBA00004429"/>
    </source>
</evidence>
<dbReference type="NCBIfam" id="TIGR00933">
    <property type="entry name" value="2a38"/>
    <property type="match status" value="1"/>
</dbReference>
<keyword evidence="16" id="KW-1185">Reference proteome</keyword>
<feature type="transmembrane region" description="Helical" evidence="14">
    <location>
        <begin position="409"/>
        <end position="430"/>
    </location>
</feature>
<dbReference type="InterPro" id="IPR003445">
    <property type="entry name" value="Cat_transpt"/>
</dbReference>
<keyword evidence="7 14" id="KW-0812">Transmembrane</keyword>
<name>A0A3N9TJK7_9VIBR</name>
<dbReference type="GO" id="GO:0015379">
    <property type="term" value="F:potassium:chloride symporter activity"/>
    <property type="evidence" value="ECO:0007669"/>
    <property type="project" value="InterPro"/>
</dbReference>
<feature type="binding site" evidence="13">
    <location>
        <position position="448"/>
    </location>
    <ligand>
        <name>K(+)</name>
        <dbReference type="ChEBI" id="CHEBI:29103"/>
    </ligand>
</feature>
<evidence type="ECO:0000256" key="14">
    <source>
        <dbReference type="SAM" id="Phobius"/>
    </source>
</evidence>
<evidence type="ECO:0000256" key="8">
    <source>
        <dbReference type="ARBA" id="ARBA00022958"/>
    </source>
</evidence>
<dbReference type="GO" id="GO:0005886">
    <property type="term" value="C:plasma membrane"/>
    <property type="evidence" value="ECO:0007669"/>
    <property type="project" value="UniProtKB-SubCell"/>
</dbReference>
<dbReference type="PANTHER" id="PTHR32024:SF2">
    <property type="entry name" value="TRK SYSTEM POTASSIUM UPTAKE PROTEIN TRKG-RELATED"/>
    <property type="match status" value="1"/>
</dbReference>
<feature type="transmembrane region" description="Helical" evidence="14">
    <location>
        <begin position="195"/>
        <end position="216"/>
    </location>
</feature>
<evidence type="ECO:0000256" key="2">
    <source>
        <dbReference type="ARBA" id="ARBA00009137"/>
    </source>
</evidence>
<keyword evidence="8 12" id="KW-0630">Potassium</keyword>
<sequence>MLIRIKPHDFKTSSRFNTVFHICSFLVVIYSLTMLVPVAVSWYYRDGYVSPFLVTFSVSLSIGLFGWKITQHQNHHLQKRDGFMVACLFWLIFSLMSALPFYIDTRLNLSLSDAMFEGVSGITTTGASIFSDIDNLPKSVLFYRAQLNFLGGLGIIVLAVAVMPFLGIGGARLYQAEMPGPMKEEKLTPRLADTARSLWGLYAALAVAGTVSFHFAGMDWFDAICHSLSTVSLGGFSTHGDSIGYYHSVPIEIVAGVFSILAAVNFSLYYIAIVRRTLKPIWSNAEFQFFALILSIVVGISVVELSRSGTFSVSDSVVHGFFQAVSVMTDNGLGSAGYPNWPTQVVILLIGMSFFGGCFGSTCGGIKAMRFFLLYRQANQEVQQLIRTNAVYTTKVSGQPVSERVMRSVWGLFFLYIFFSCAFMWGLVVLGHDFETAFGTVAACINNMGIGWGATSSGFEPLSSGGKWLMCVAMLFGRLEIFPILIICSRSFWQF</sequence>
<evidence type="ECO:0000313" key="16">
    <source>
        <dbReference type="Proteomes" id="UP000281112"/>
    </source>
</evidence>
<keyword evidence="6 12" id="KW-0633">Potassium transport</keyword>
<evidence type="ECO:0000256" key="10">
    <source>
        <dbReference type="ARBA" id="ARBA00023065"/>
    </source>
</evidence>
<dbReference type="OrthoDB" id="9810952at2"/>
<comment type="similarity">
    <text evidence="2 12">Belongs to the TrkH potassium transport family.</text>
</comment>
<feature type="binding site" evidence="13">
    <location>
        <position position="233"/>
    </location>
    <ligand>
        <name>K(+)</name>
        <dbReference type="ChEBI" id="CHEBI:29103"/>
    </ligand>
</feature>
<comment type="subcellular location">
    <subcellularLocation>
        <location evidence="1 12">Cell inner membrane</location>
        <topology evidence="1 12">Multi-pass membrane protein</topology>
    </subcellularLocation>
</comment>
<evidence type="ECO:0000313" key="15">
    <source>
        <dbReference type="EMBL" id="RQW64380.1"/>
    </source>
</evidence>
<feature type="binding site" evidence="13">
    <location>
        <position position="125"/>
    </location>
    <ligand>
        <name>K(+)</name>
        <dbReference type="ChEBI" id="CHEBI:29103"/>
    </ligand>
</feature>
<feature type="transmembrane region" description="Helical" evidence="14">
    <location>
        <begin position="253"/>
        <end position="273"/>
    </location>
</feature>
<evidence type="ECO:0000256" key="13">
    <source>
        <dbReference type="PIRSR" id="PIRSR006247-1"/>
    </source>
</evidence>
<dbReference type="EMBL" id="RJVQ01000002">
    <property type="protein sequence ID" value="RQW64380.1"/>
    <property type="molecule type" value="Genomic_DNA"/>
</dbReference>
<keyword evidence="13" id="KW-0479">Metal-binding</keyword>
<keyword evidence="4 12" id="KW-1003">Cell membrane</keyword>
<feature type="transmembrane region" description="Helical" evidence="14">
    <location>
        <begin position="285"/>
        <end position="303"/>
    </location>
</feature>
<gene>
    <name evidence="15" type="ORF">EES38_07325</name>
</gene>
<dbReference type="AlphaFoldDB" id="A0A3N9TJK7"/>
<keyword evidence="9 14" id="KW-1133">Transmembrane helix</keyword>
<feature type="binding site" evidence="13">
    <location>
        <position position="234"/>
    </location>
    <ligand>
        <name>K(+)</name>
        <dbReference type="ChEBI" id="CHEBI:29103"/>
    </ligand>
</feature>
<proteinExistence type="inferred from homology"/>
<comment type="caution">
    <text evidence="15">The sequence shown here is derived from an EMBL/GenBank/DDBJ whole genome shotgun (WGS) entry which is preliminary data.</text>
</comment>
<feature type="transmembrane region" description="Helical" evidence="14">
    <location>
        <begin position="82"/>
        <end position="103"/>
    </location>
</feature>
<keyword evidence="3 12" id="KW-0813">Transport</keyword>
<evidence type="ECO:0000256" key="12">
    <source>
        <dbReference type="PIRNR" id="PIRNR006247"/>
    </source>
</evidence>
<accession>A0A3N9TJK7</accession>
<comment type="function">
    <text evidence="12">Low-affinity potassium transport system. Interacts with Trk system potassium uptake protein TrkA.</text>
</comment>
<evidence type="ECO:0000256" key="11">
    <source>
        <dbReference type="ARBA" id="ARBA00023136"/>
    </source>
</evidence>
<evidence type="ECO:0000256" key="9">
    <source>
        <dbReference type="ARBA" id="ARBA00022989"/>
    </source>
</evidence>
<evidence type="ECO:0000256" key="6">
    <source>
        <dbReference type="ARBA" id="ARBA00022538"/>
    </source>
</evidence>
<dbReference type="Proteomes" id="UP000281112">
    <property type="component" value="Unassembled WGS sequence"/>
</dbReference>
<keyword evidence="10 12" id="KW-0406">Ion transport</keyword>
<feature type="transmembrane region" description="Helical" evidence="14">
    <location>
        <begin position="149"/>
        <end position="174"/>
    </location>
</feature>
<feature type="transmembrane region" description="Helical" evidence="14">
    <location>
        <begin position="345"/>
        <end position="366"/>
    </location>
</feature>
<keyword evidence="11 12" id="KW-0472">Membrane</keyword>
<dbReference type="InterPro" id="IPR004772">
    <property type="entry name" value="TrkH"/>
</dbReference>
<dbReference type="Pfam" id="PF02386">
    <property type="entry name" value="TrkH"/>
    <property type="match status" value="1"/>
</dbReference>
<dbReference type="GO" id="GO:0046872">
    <property type="term" value="F:metal ion binding"/>
    <property type="evidence" value="ECO:0007669"/>
    <property type="project" value="UniProtKB-KW"/>
</dbReference>
<feature type="transmembrane region" description="Helical" evidence="14">
    <location>
        <begin position="468"/>
        <end position="493"/>
    </location>
</feature>
<protein>
    <recommendedName>
        <fullName evidence="12">Trk system potassium uptake protein</fullName>
    </recommendedName>
</protein>
<evidence type="ECO:0000256" key="4">
    <source>
        <dbReference type="ARBA" id="ARBA00022475"/>
    </source>
</evidence>
<keyword evidence="5 12" id="KW-0997">Cell inner membrane</keyword>
<dbReference type="PANTHER" id="PTHR32024">
    <property type="entry name" value="TRK SYSTEM POTASSIUM UPTAKE PROTEIN TRKG-RELATED"/>
    <property type="match status" value="1"/>
</dbReference>